<protein>
    <recommendedName>
        <fullName evidence="3">Restriction endonuclease</fullName>
    </recommendedName>
</protein>
<dbReference type="RefSeq" id="WP_190783462.1">
    <property type="nucleotide sequence ID" value="NZ_JACWZZ010000001.1"/>
</dbReference>
<sequence length="478" mass="54771">MDHYLYEYRNRLPIASLPDGLEEYLQTIWDERPRSAWFFGTDGSQKTRQRYLNFQYEANGQGVVSARNYVGLIQYQGHRIHLLPKVFYQGHAQPPAGSLEAIHAHLYWWLSYSERLQFPRSLASFSQAPTDWLELLILLFAQYTHELLNRTQYQYYQEVEEELSTLRGRLNFPDYVRNRAVGRQQVLPCTFDSFQPDNRFNRILKDVAGRLRQFTRHALSQRLLEEIRFQLADVADQRACLADCDLVHLPPLFADFNVVLAYCRLFLANHSPLASTETNQSVFALLLPTEKIFEEFIQGFLKQHLTADFYIRPQASDLYLAQATPLGATTPQKYFQLRHDLLLLPKTTGTSVPKSIVVDTKYKTLPTTDGIITPGSIAQADMYQLVSYALRRGTPHTHLFYPDSLKQQATEYSANRLDYTVADQLSGTESVITISAHRLPIILAKAFANPAAASAEFNNALPAHETALIYRIQNILVS</sequence>
<dbReference type="Proteomes" id="UP000642468">
    <property type="component" value="Unassembled WGS sequence"/>
</dbReference>
<evidence type="ECO:0000313" key="2">
    <source>
        <dbReference type="Proteomes" id="UP000642468"/>
    </source>
</evidence>
<dbReference type="Pfam" id="PF10117">
    <property type="entry name" value="McrBC"/>
    <property type="match status" value="1"/>
</dbReference>
<dbReference type="PANTHER" id="PTHR38733">
    <property type="entry name" value="PROTEIN MCRC"/>
    <property type="match status" value="1"/>
</dbReference>
<keyword evidence="2" id="KW-1185">Reference proteome</keyword>
<reference evidence="1 2" key="1">
    <citation type="submission" date="2020-09" db="EMBL/GenBank/DDBJ databases">
        <authorList>
            <person name="Kim M.K."/>
        </authorList>
    </citation>
    <scope>NUCLEOTIDE SEQUENCE [LARGE SCALE GENOMIC DNA]</scope>
    <source>
        <strain evidence="1 2">BT646</strain>
    </source>
</reference>
<proteinExistence type="predicted"/>
<gene>
    <name evidence="1" type="ORF">IC231_04940</name>
</gene>
<evidence type="ECO:0000313" key="1">
    <source>
        <dbReference type="EMBL" id="MBD2714376.1"/>
    </source>
</evidence>
<dbReference type="InterPro" id="IPR019292">
    <property type="entry name" value="McrC"/>
</dbReference>
<evidence type="ECO:0008006" key="3">
    <source>
        <dbReference type="Google" id="ProtNLM"/>
    </source>
</evidence>
<organism evidence="1 2">
    <name type="scientific">Hymenobacter duratus</name>
    <dbReference type="NCBI Taxonomy" id="2771356"/>
    <lineage>
        <taxon>Bacteria</taxon>
        <taxon>Pseudomonadati</taxon>
        <taxon>Bacteroidota</taxon>
        <taxon>Cytophagia</taxon>
        <taxon>Cytophagales</taxon>
        <taxon>Hymenobacteraceae</taxon>
        <taxon>Hymenobacter</taxon>
    </lineage>
</organism>
<dbReference type="EMBL" id="JACWZZ010000001">
    <property type="protein sequence ID" value="MBD2714376.1"/>
    <property type="molecule type" value="Genomic_DNA"/>
</dbReference>
<name>A0ABR8JFM8_9BACT</name>
<comment type="caution">
    <text evidence="1">The sequence shown here is derived from an EMBL/GenBank/DDBJ whole genome shotgun (WGS) entry which is preliminary data.</text>
</comment>
<dbReference type="PANTHER" id="PTHR38733:SF1">
    <property type="entry name" value="TYPE IV METHYL-DIRECTED RESTRICTION ENZYME ECOKMCRBC"/>
    <property type="match status" value="1"/>
</dbReference>
<accession>A0ABR8JFM8</accession>